<dbReference type="GO" id="GO:0016787">
    <property type="term" value="F:hydrolase activity"/>
    <property type="evidence" value="ECO:0007669"/>
    <property type="project" value="UniProtKB-KW"/>
</dbReference>
<accession>A0A0E2AZE6</accession>
<dbReference type="AlphaFoldDB" id="A0A0E2AZE6"/>
<organism evidence="1 2">
    <name type="scientific">Leptospira kirschneri str. H1</name>
    <dbReference type="NCBI Taxonomy" id="1049966"/>
    <lineage>
        <taxon>Bacteria</taxon>
        <taxon>Pseudomonadati</taxon>
        <taxon>Spirochaetota</taxon>
        <taxon>Spirochaetia</taxon>
        <taxon>Leptospirales</taxon>
        <taxon>Leptospiraceae</taxon>
        <taxon>Leptospira</taxon>
    </lineage>
</organism>
<protein>
    <submittedName>
        <fullName evidence="1">Adenosylcobinamide amidohydrolase</fullName>
    </submittedName>
</protein>
<dbReference type="Proteomes" id="UP000006253">
    <property type="component" value="Unassembled WGS sequence"/>
</dbReference>
<evidence type="ECO:0000313" key="2">
    <source>
        <dbReference type="Proteomes" id="UP000006253"/>
    </source>
</evidence>
<gene>
    <name evidence="1" type="ORF">LEP1GSC081_0922</name>
</gene>
<reference evidence="1 2" key="1">
    <citation type="submission" date="2012-10" db="EMBL/GenBank/DDBJ databases">
        <authorList>
            <person name="Harkins D.M."/>
            <person name="Durkin A.S."/>
            <person name="Brinkac L.M."/>
            <person name="Selengut J.D."/>
            <person name="Sanka R."/>
            <person name="DePew J."/>
            <person name="Purushe J."/>
            <person name="Peacock S.J."/>
            <person name="Thaipadungpanit J."/>
            <person name="Wuthiekanun V.W."/>
            <person name="Day N.P."/>
            <person name="Vinetz J.M."/>
            <person name="Sutton G.G."/>
            <person name="Nelson W.C."/>
            <person name="Fouts D.E."/>
        </authorList>
    </citation>
    <scope>NUCLEOTIDE SEQUENCE [LARGE SCALE GENOMIC DNA]</scope>
    <source>
        <strain evidence="1 2">H1</strain>
    </source>
</reference>
<dbReference type="InterPro" id="IPR002808">
    <property type="entry name" value="AdoCbi_amidolase"/>
</dbReference>
<dbReference type="Pfam" id="PF01955">
    <property type="entry name" value="CbiZ"/>
    <property type="match status" value="1"/>
</dbReference>
<dbReference type="EMBL" id="AHMY02000056">
    <property type="protein sequence ID" value="EKO14337.1"/>
    <property type="molecule type" value="Genomic_DNA"/>
</dbReference>
<sequence length="227" mass="25480">MIHVKNSWLEVNFKEPHNVLSWAVIGGGWKEQVDCVLWHRVRDEDLTLEVDPIDYFYRSLLHKRESRNGVGFLTSVSLENYSEVILEKQNFKIRSVVTVGLGNSVRVGDPPFQSNSYGTINILVQCSVPFDLNTSLEAISLITEARTLAVLEARIQSKTGLVTGTGTDCIAFASPSRSSKKRYTGKHTLSGHLIGKAVYQSVSQGISNWKKNKFKTETKEYECPRSL</sequence>
<evidence type="ECO:0000313" key="1">
    <source>
        <dbReference type="EMBL" id="EKO14337.1"/>
    </source>
</evidence>
<dbReference type="InterPro" id="IPR052209">
    <property type="entry name" value="CbiZ"/>
</dbReference>
<dbReference type="PANTHER" id="PTHR35336:SF5">
    <property type="entry name" value="ADENOSYLCOBINAMIDE AMIDOHYDROLASE"/>
    <property type="match status" value="1"/>
</dbReference>
<proteinExistence type="predicted"/>
<comment type="caution">
    <text evidence="1">The sequence shown here is derived from an EMBL/GenBank/DDBJ whole genome shotgun (WGS) entry which is preliminary data.</text>
</comment>
<name>A0A0E2AZE6_9LEPT</name>
<keyword evidence="1" id="KW-0378">Hydrolase</keyword>
<dbReference type="PANTHER" id="PTHR35336">
    <property type="entry name" value="ADENOSYLCOBINAMIDE AMIDOHYDROLASE"/>
    <property type="match status" value="1"/>
</dbReference>
<dbReference type="RefSeq" id="WP_004766515.1">
    <property type="nucleotide sequence ID" value="NZ_AHMY02000056.1"/>
</dbReference>